<feature type="signal peptide" evidence="16">
    <location>
        <begin position="1"/>
        <end position="25"/>
    </location>
</feature>
<dbReference type="PANTHER" id="PTHR31375">
    <property type="match status" value="1"/>
</dbReference>
<keyword evidence="4" id="KW-0964">Secreted</keyword>
<dbReference type="Pfam" id="PF00295">
    <property type="entry name" value="Glyco_hydro_28"/>
    <property type="match status" value="1"/>
</dbReference>
<feature type="chain" id="PRO_5020992857" description="Exopolygalacturonase" evidence="16">
    <location>
        <begin position="26"/>
        <end position="398"/>
    </location>
</feature>
<dbReference type="GO" id="GO:0005975">
    <property type="term" value="P:carbohydrate metabolic process"/>
    <property type="evidence" value="ECO:0007669"/>
    <property type="project" value="InterPro"/>
</dbReference>
<dbReference type="SUPFAM" id="SSF51126">
    <property type="entry name" value="Pectin lyase-like"/>
    <property type="match status" value="1"/>
</dbReference>
<dbReference type="EC" id="3.2.1.67" evidence="8"/>
<evidence type="ECO:0000256" key="5">
    <source>
        <dbReference type="ARBA" id="ARBA00022801"/>
    </source>
</evidence>
<evidence type="ECO:0000256" key="13">
    <source>
        <dbReference type="ARBA" id="ARBA00083621"/>
    </source>
</evidence>
<organism evidence="17 18">
    <name type="scientific">Musa balbisiana</name>
    <name type="common">Banana</name>
    <dbReference type="NCBI Taxonomy" id="52838"/>
    <lineage>
        <taxon>Eukaryota</taxon>
        <taxon>Viridiplantae</taxon>
        <taxon>Streptophyta</taxon>
        <taxon>Embryophyta</taxon>
        <taxon>Tracheophyta</taxon>
        <taxon>Spermatophyta</taxon>
        <taxon>Magnoliopsida</taxon>
        <taxon>Liliopsida</taxon>
        <taxon>Zingiberales</taxon>
        <taxon>Musaceae</taxon>
        <taxon>Musa</taxon>
    </lineage>
</organism>
<keyword evidence="5 15" id="KW-0378">Hydrolase</keyword>
<dbReference type="GO" id="GO:0047911">
    <property type="term" value="F:galacturan 1,4-alpha-galacturonidase activity"/>
    <property type="evidence" value="ECO:0007669"/>
    <property type="project" value="UniProtKB-EC"/>
</dbReference>
<protein>
    <recommendedName>
        <fullName evidence="12">Exopolygalacturonase</fullName>
        <ecNumber evidence="8">3.2.1.67</ecNumber>
    </recommendedName>
    <alternativeName>
        <fullName evidence="9">Galacturan 1,4-alpha-galacturonidase</fullName>
    </alternativeName>
    <alternativeName>
        <fullName evidence="13">Pectinase</fullName>
    </alternativeName>
</protein>
<evidence type="ECO:0000313" key="17">
    <source>
        <dbReference type="EMBL" id="THU63775.1"/>
    </source>
</evidence>
<evidence type="ECO:0000256" key="9">
    <source>
        <dbReference type="ARBA" id="ARBA00043142"/>
    </source>
</evidence>
<evidence type="ECO:0000256" key="11">
    <source>
        <dbReference type="ARBA" id="ARBA00057651"/>
    </source>
</evidence>
<keyword evidence="7" id="KW-0961">Cell wall biogenesis/degradation</keyword>
<feature type="active site" evidence="14">
    <location>
        <position position="242"/>
    </location>
</feature>
<evidence type="ECO:0000256" key="12">
    <source>
        <dbReference type="ARBA" id="ARBA00068298"/>
    </source>
</evidence>
<evidence type="ECO:0000256" key="1">
    <source>
        <dbReference type="ARBA" id="ARBA00004191"/>
    </source>
</evidence>
<gene>
    <name evidence="17" type="ORF">C4D60_Mb01t19390</name>
</gene>
<dbReference type="AlphaFoldDB" id="A0A4S8JPB7"/>
<evidence type="ECO:0000256" key="16">
    <source>
        <dbReference type="SAM" id="SignalP"/>
    </source>
</evidence>
<dbReference type="SMART" id="SM00710">
    <property type="entry name" value="PbH1"/>
    <property type="match status" value="5"/>
</dbReference>
<keyword evidence="6 15" id="KW-0326">Glycosidase</keyword>
<name>A0A4S8JPB7_MUSBA</name>
<keyword evidence="18" id="KW-1185">Reference proteome</keyword>
<dbReference type="STRING" id="52838.A0A4S8JPB7"/>
<dbReference type="InterPro" id="IPR012334">
    <property type="entry name" value="Pectin_lyas_fold"/>
</dbReference>
<evidence type="ECO:0000256" key="2">
    <source>
        <dbReference type="ARBA" id="ARBA00008834"/>
    </source>
</evidence>
<comment type="function">
    <text evidence="11">May function in depolymerizing pectin during pollen development, germination, and tube growth. Acts as an exo-polygalacturonase.</text>
</comment>
<evidence type="ECO:0000256" key="8">
    <source>
        <dbReference type="ARBA" id="ARBA00038933"/>
    </source>
</evidence>
<keyword evidence="3" id="KW-0134">Cell wall</keyword>
<evidence type="ECO:0000256" key="7">
    <source>
        <dbReference type="ARBA" id="ARBA00023316"/>
    </source>
</evidence>
<evidence type="ECO:0000256" key="3">
    <source>
        <dbReference type="ARBA" id="ARBA00022512"/>
    </source>
</evidence>
<comment type="similarity">
    <text evidence="2 15">Belongs to the glycosyl hydrolase 28 family.</text>
</comment>
<dbReference type="EMBL" id="PYDT01000004">
    <property type="protein sequence ID" value="THU63775.1"/>
    <property type="molecule type" value="Genomic_DNA"/>
</dbReference>
<dbReference type="GO" id="GO:0004650">
    <property type="term" value="F:polygalacturonase activity"/>
    <property type="evidence" value="ECO:0007669"/>
    <property type="project" value="InterPro"/>
</dbReference>
<comment type="subcellular location">
    <subcellularLocation>
        <location evidence="1">Secreted</location>
        <location evidence="1">Cell wall</location>
    </subcellularLocation>
</comment>
<dbReference type="Gene3D" id="2.160.20.10">
    <property type="entry name" value="Single-stranded right-handed beta-helix, Pectin lyase-like"/>
    <property type="match status" value="1"/>
</dbReference>
<proteinExistence type="inferred from homology"/>
<evidence type="ECO:0000256" key="10">
    <source>
        <dbReference type="ARBA" id="ARBA00048766"/>
    </source>
</evidence>
<comment type="catalytic activity">
    <reaction evidence="10">
        <text>[(1-&gt;4)-alpha-D-galacturonosyl](n) + H2O = alpha-D-galacturonate + [(1-&gt;4)-alpha-D-galacturonosyl](n-1)</text>
        <dbReference type="Rhea" id="RHEA:14117"/>
        <dbReference type="Rhea" id="RHEA-COMP:14570"/>
        <dbReference type="Rhea" id="RHEA-COMP:14572"/>
        <dbReference type="ChEBI" id="CHEBI:15377"/>
        <dbReference type="ChEBI" id="CHEBI:58658"/>
        <dbReference type="ChEBI" id="CHEBI:140523"/>
        <dbReference type="EC" id="3.2.1.67"/>
    </reaction>
</comment>
<evidence type="ECO:0000256" key="4">
    <source>
        <dbReference type="ARBA" id="ARBA00022525"/>
    </source>
</evidence>
<accession>A0A4S8JPB7</accession>
<dbReference type="InterPro" id="IPR011050">
    <property type="entry name" value="Pectin_lyase_fold/virulence"/>
</dbReference>
<keyword evidence="16" id="KW-0732">Signal</keyword>
<dbReference type="Proteomes" id="UP000317650">
    <property type="component" value="Chromosome 1"/>
</dbReference>
<reference evidence="17 18" key="1">
    <citation type="journal article" date="2019" name="Nat. Plants">
        <title>Genome sequencing of Musa balbisiana reveals subgenome evolution and function divergence in polyploid bananas.</title>
        <authorList>
            <person name="Yao X."/>
        </authorList>
    </citation>
    <scope>NUCLEOTIDE SEQUENCE [LARGE SCALE GENOMIC DNA]</scope>
    <source>
        <strain evidence="18">cv. DH-PKW</strain>
        <tissue evidence="17">Leaves</tissue>
    </source>
</reference>
<comment type="caution">
    <text evidence="17">The sequence shown here is derived from an EMBL/GenBank/DDBJ whole genome shotgun (WGS) entry which is preliminary data.</text>
</comment>
<dbReference type="InterPro" id="IPR000743">
    <property type="entry name" value="Glyco_hydro_28"/>
</dbReference>
<dbReference type="FunFam" id="2.160.20.10:FF:000004">
    <property type="entry name" value="Pectin lyase-like superfamily protein"/>
    <property type="match status" value="1"/>
</dbReference>
<evidence type="ECO:0000256" key="6">
    <source>
        <dbReference type="ARBA" id="ARBA00023295"/>
    </source>
</evidence>
<evidence type="ECO:0000256" key="14">
    <source>
        <dbReference type="PROSITE-ProRule" id="PRU10052"/>
    </source>
</evidence>
<evidence type="ECO:0000313" key="18">
    <source>
        <dbReference type="Proteomes" id="UP000317650"/>
    </source>
</evidence>
<sequence length="398" mass="42813">MGLELSIIVIDLLFFILSGARIAMADGVYNVKDYGAAGDGQTDNTKAFETAWSAACAVQGKATIVIPEGAYLLGPTIFKGPCKGIMVMQVKGQLLASTHLEAYKQYWLHFQYTNGLVISGGGRFNGQGASAWPYNQCKKTNDCKPLPMNLVFSFVTNATIKSISSIDSKFFHIHVFESRNIIFDSIKISAPQDSPNTDGIHIADSTNIQVVNSVIGTGDDCISIGPGCTNLTIFNVLCGPGHGISVGSLGKNAGEKDVIGLNVSYCNLTGTTNGLRIKTLQSSPSRLKATDFLFEHIIMNNVYNPIIINQNYCPSANCPKKDPSLVKIKNIKYRNIMGTFLSPVAYNLVCSEVAPCEGVELSDISLKYNGNEKQAKNASICVHVYGSSNGNVKPDPCI</sequence>
<dbReference type="GO" id="GO:0071555">
    <property type="term" value="P:cell wall organization"/>
    <property type="evidence" value="ECO:0007669"/>
    <property type="project" value="UniProtKB-KW"/>
</dbReference>
<dbReference type="InterPro" id="IPR006626">
    <property type="entry name" value="PbH1"/>
</dbReference>
<dbReference type="PROSITE" id="PS00502">
    <property type="entry name" value="POLYGALACTURONASE"/>
    <property type="match status" value="1"/>
</dbReference>
<evidence type="ECO:0000256" key="15">
    <source>
        <dbReference type="RuleBase" id="RU361169"/>
    </source>
</evidence>